<reference evidence="1" key="1">
    <citation type="submission" date="2021-11" db="EMBL/GenBank/DDBJ databases">
        <authorList>
            <person name="Schell T."/>
        </authorList>
    </citation>
    <scope>NUCLEOTIDE SEQUENCE</scope>
    <source>
        <strain evidence="1">M5</strain>
    </source>
</reference>
<gene>
    <name evidence="1" type="ORF">DGAL_LOCUS9471</name>
</gene>
<proteinExistence type="predicted"/>
<organism evidence="1 2">
    <name type="scientific">Daphnia galeata</name>
    <dbReference type="NCBI Taxonomy" id="27404"/>
    <lineage>
        <taxon>Eukaryota</taxon>
        <taxon>Metazoa</taxon>
        <taxon>Ecdysozoa</taxon>
        <taxon>Arthropoda</taxon>
        <taxon>Crustacea</taxon>
        <taxon>Branchiopoda</taxon>
        <taxon>Diplostraca</taxon>
        <taxon>Cladocera</taxon>
        <taxon>Anomopoda</taxon>
        <taxon>Daphniidae</taxon>
        <taxon>Daphnia</taxon>
    </lineage>
</organism>
<dbReference type="AlphaFoldDB" id="A0A8J2RN70"/>
<protein>
    <submittedName>
        <fullName evidence="1">Uncharacterized protein</fullName>
    </submittedName>
</protein>
<comment type="caution">
    <text evidence="1">The sequence shown here is derived from an EMBL/GenBank/DDBJ whole genome shotgun (WGS) entry which is preliminary data.</text>
</comment>
<name>A0A8J2RN70_9CRUS</name>
<keyword evidence="2" id="KW-1185">Reference proteome</keyword>
<dbReference type="Proteomes" id="UP000789390">
    <property type="component" value="Unassembled WGS sequence"/>
</dbReference>
<evidence type="ECO:0000313" key="1">
    <source>
        <dbReference type="EMBL" id="CAH0106317.1"/>
    </source>
</evidence>
<sequence length="85" mass="9816">MRPFGGVKVRHSIPDRFTLAVRKAVVNGTMPLARIYHETRFFLCQTTCIFGSRLADKFSTLKVVDRILLRRLLGRTFKKAFDCLL</sequence>
<dbReference type="EMBL" id="CAKKLH010000223">
    <property type="protein sequence ID" value="CAH0106317.1"/>
    <property type="molecule type" value="Genomic_DNA"/>
</dbReference>
<accession>A0A8J2RN70</accession>
<evidence type="ECO:0000313" key="2">
    <source>
        <dbReference type="Proteomes" id="UP000789390"/>
    </source>
</evidence>